<dbReference type="RefSeq" id="WP_342295704.1">
    <property type="nucleotide sequence ID" value="NZ_JBCEVZ010000003.1"/>
</dbReference>
<reference evidence="1 2" key="1">
    <citation type="journal article" date="2018" name="Arch. Microbiol.">
        <title>Hymenobacter segetis sp. nov., isolated from soil.</title>
        <authorList>
            <person name="Ten L.N."/>
            <person name="Lim S.J."/>
            <person name="Kim B.O."/>
            <person name="Kang I.K."/>
            <person name="Jung H.Y."/>
        </authorList>
    </citation>
    <scope>NUCLEOTIDE SEQUENCE [LARGE SCALE GENOMIC DNA]</scope>
    <source>
        <strain evidence="1 2">S7-3-11</strain>
    </source>
</reference>
<gene>
    <name evidence="1" type="ORF">AAFH49_02335</name>
</gene>
<protein>
    <submittedName>
        <fullName evidence="1">Uncharacterized protein</fullName>
    </submittedName>
</protein>
<proteinExistence type="predicted"/>
<dbReference type="Proteomes" id="UP001479606">
    <property type="component" value="Unassembled WGS sequence"/>
</dbReference>
<keyword evidence="2" id="KW-1185">Reference proteome</keyword>
<dbReference type="EMBL" id="JBCEVZ010000003">
    <property type="protein sequence ID" value="MEL5993026.1"/>
    <property type="molecule type" value="Genomic_DNA"/>
</dbReference>
<evidence type="ECO:0000313" key="2">
    <source>
        <dbReference type="Proteomes" id="UP001479606"/>
    </source>
</evidence>
<name>A0ABU9LRH1_9BACT</name>
<organism evidence="1 2">
    <name type="scientific">Hymenobacter segetis</name>
    <dbReference type="NCBI Taxonomy" id="2025509"/>
    <lineage>
        <taxon>Bacteria</taxon>
        <taxon>Pseudomonadati</taxon>
        <taxon>Bacteroidota</taxon>
        <taxon>Cytophagia</taxon>
        <taxon>Cytophagales</taxon>
        <taxon>Hymenobacteraceae</taxon>
        <taxon>Hymenobacter</taxon>
    </lineage>
</organism>
<comment type="caution">
    <text evidence="1">The sequence shown here is derived from an EMBL/GenBank/DDBJ whole genome shotgun (WGS) entry which is preliminary data.</text>
</comment>
<sequence>MTLDLKEIKPITDVLGYAVLDSQKLEYSLAFMMLMLNNELNLSNNEHDEKIDNYMQSLSKKTLGNLTKQLQEIVTVSEGFKEKLESALDARNYLIHKFFHEQGENLLTINGRENALVLVKEKRKKLFECYVFLDPFIKALMGVKGRSAETLNGEIERKYEQG</sequence>
<accession>A0ABU9LRH1</accession>
<evidence type="ECO:0000313" key="1">
    <source>
        <dbReference type="EMBL" id="MEL5993026.1"/>
    </source>
</evidence>